<dbReference type="InterPro" id="IPR009057">
    <property type="entry name" value="Homeodomain-like_sf"/>
</dbReference>
<reference evidence="10 11" key="1">
    <citation type="submission" date="2016-07" db="EMBL/GenBank/DDBJ databases">
        <title>Pervasive Adenine N6-methylation of Active Genes in Fungi.</title>
        <authorList>
            <consortium name="DOE Joint Genome Institute"/>
            <person name="Mondo S.J."/>
            <person name="Dannebaum R.O."/>
            <person name="Kuo R.C."/>
            <person name="Labutti K."/>
            <person name="Haridas S."/>
            <person name="Kuo A."/>
            <person name="Salamov A."/>
            <person name="Ahrendt S.R."/>
            <person name="Lipzen A."/>
            <person name="Sullivan W."/>
            <person name="Andreopoulos W.B."/>
            <person name="Clum A."/>
            <person name="Lindquist E."/>
            <person name="Daum C."/>
            <person name="Ramamoorthy G.K."/>
            <person name="Gryganskyi A."/>
            <person name="Culley D."/>
            <person name="Magnuson J.K."/>
            <person name="James T.Y."/>
            <person name="O'Malley M.A."/>
            <person name="Stajich J.E."/>
            <person name="Spatafora J.W."/>
            <person name="Visel A."/>
            <person name="Grigoriev I.V."/>
        </authorList>
    </citation>
    <scope>NUCLEOTIDE SEQUENCE [LARGE SCALE GENOMIC DNA]</scope>
    <source>
        <strain evidence="10 11">NRRL 2496</strain>
    </source>
</reference>
<evidence type="ECO:0000259" key="9">
    <source>
        <dbReference type="PROSITE" id="PS51293"/>
    </source>
</evidence>
<feature type="compositionally biased region" description="Low complexity" evidence="6">
    <location>
        <begin position="431"/>
        <end position="442"/>
    </location>
</feature>
<feature type="domain" description="Myb-like" evidence="7">
    <location>
        <begin position="324"/>
        <end position="374"/>
    </location>
</feature>
<feature type="compositionally biased region" description="Pro residues" evidence="6">
    <location>
        <begin position="561"/>
        <end position="577"/>
    </location>
</feature>
<evidence type="ECO:0000256" key="2">
    <source>
        <dbReference type="ARBA" id="ARBA00023125"/>
    </source>
</evidence>
<dbReference type="GO" id="GO:0042393">
    <property type="term" value="F:histone binding"/>
    <property type="evidence" value="ECO:0007669"/>
    <property type="project" value="TreeGrafter"/>
</dbReference>
<dbReference type="Proteomes" id="UP000242180">
    <property type="component" value="Unassembled WGS sequence"/>
</dbReference>
<dbReference type="STRING" id="13706.A0A1X2H9E2"/>
<dbReference type="EMBL" id="MCGN01000006">
    <property type="protein sequence ID" value="ORY95275.1"/>
    <property type="molecule type" value="Genomic_DNA"/>
</dbReference>
<dbReference type="SMART" id="SM00717">
    <property type="entry name" value="SANT"/>
    <property type="match status" value="1"/>
</dbReference>
<dbReference type="Pfam" id="PF16495">
    <property type="entry name" value="SWIRM-assoc_1"/>
    <property type="match status" value="1"/>
</dbReference>
<evidence type="ECO:0000259" key="8">
    <source>
        <dbReference type="PROSITE" id="PS50934"/>
    </source>
</evidence>
<keyword evidence="5" id="KW-0175">Coiled coil</keyword>
<keyword evidence="11" id="KW-1185">Reference proteome</keyword>
<sequence length="588" mass="66047">MQIDEPTPPGLSGTHATSTPDPSLLDGPPLPLLNPLYQPGVRIRDLERERPQLGGRQRKNEFEPYSNGDITNISLFTEPYICFPPEDVTMKLENESDVDDVNAFAKASPYNYKEPPKFPEWFDMETVHELEKFALPEFFESDMNEAAADYKRCRDYMISAYRARPDYYLTIIACKNALNEDLVSLTRIHSFLEQAQLINSEVDPRRKIFDPYVDCDPDAGVQKIGSQRDFVNIGQVDIQYLRDLIYSTAGLEKERSQWNIRVEDDTNPDARKTYLCSSCNRDCSEVRYQSLKYKTVQLCADCFLDGKFTSNTWSGEFLRVEKNPEDDTEDDWTDSETLRLLEGVDQFDDDWLAISEHVGTRSKEQCITQFLQLPIDDTFLSARLNQQEHDQVPFADQANPVMTMIAFLSGHINPGVGSIAAKAALKSLVQSSKDSSSTSSNNKDGEDDAMQIDDEGAFTPEQMRDATRAALTSAVEQARQLAAYENEEVQHWTRLAAKTVVDKLTLKMQQYAELEQSLESEMAEIEKQSVSLQSSIEAFMKQYPPSTSTPTLETNITSAPSLPPTNPSTSGPPPPPASASTSSPHVSP</sequence>
<dbReference type="Pfam" id="PF00249">
    <property type="entry name" value="Myb_DNA-binding"/>
    <property type="match status" value="1"/>
</dbReference>
<dbReference type="InterPro" id="IPR001005">
    <property type="entry name" value="SANT/Myb"/>
</dbReference>
<dbReference type="PROSITE" id="PS51293">
    <property type="entry name" value="SANT"/>
    <property type="match status" value="1"/>
</dbReference>
<evidence type="ECO:0000313" key="11">
    <source>
        <dbReference type="Proteomes" id="UP000242180"/>
    </source>
</evidence>
<organism evidence="10 11">
    <name type="scientific">Syncephalastrum racemosum</name>
    <name type="common">Filamentous fungus</name>
    <dbReference type="NCBI Taxonomy" id="13706"/>
    <lineage>
        <taxon>Eukaryota</taxon>
        <taxon>Fungi</taxon>
        <taxon>Fungi incertae sedis</taxon>
        <taxon>Mucoromycota</taxon>
        <taxon>Mucoromycotina</taxon>
        <taxon>Mucoromycetes</taxon>
        <taxon>Mucorales</taxon>
        <taxon>Syncephalastraceae</taxon>
        <taxon>Syncephalastrum</taxon>
    </lineage>
</organism>
<keyword evidence="2" id="KW-0238">DNA-binding</keyword>
<dbReference type="OMA" id="ENKSQHV"/>
<dbReference type="Gene3D" id="1.10.10.60">
    <property type="entry name" value="Homeodomain-like"/>
    <property type="match status" value="1"/>
</dbReference>
<feature type="compositionally biased region" description="Low complexity" evidence="6">
    <location>
        <begin position="578"/>
        <end position="588"/>
    </location>
</feature>
<accession>A0A1X2H9E2</accession>
<dbReference type="PROSITE" id="PS50090">
    <property type="entry name" value="MYB_LIKE"/>
    <property type="match status" value="1"/>
</dbReference>
<dbReference type="PANTHER" id="PTHR12802:SF41">
    <property type="entry name" value="BRAHMA ASSOCIATED PROTEIN 155 KDA"/>
    <property type="match status" value="1"/>
</dbReference>
<dbReference type="OrthoDB" id="118550at2759"/>
<feature type="compositionally biased region" description="Polar residues" evidence="6">
    <location>
        <begin position="544"/>
        <end position="556"/>
    </location>
</feature>
<evidence type="ECO:0000256" key="5">
    <source>
        <dbReference type="SAM" id="Coils"/>
    </source>
</evidence>
<dbReference type="PANTHER" id="PTHR12802">
    <property type="entry name" value="SWI/SNF COMPLEX-RELATED"/>
    <property type="match status" value="1"/>
</dbReference>
<evidence type="ECO:0000313" key="10">
    <source>
        <dbReference type="EMBL" id="ORY95275.1"/>
    </source>
</evidence>
<keyword evidence="3" id="KW-0804">Transcription</keyword>
<dbReference type="GO" id="GO:0003677">
    <property type="term" value="F:DNA binding"/>
    <property type="evidence" value="ECO:0007669"/>
    <property type="project" value="UniProtKB-KW"/>
</dbReference>
<dbReference type="InterPro" id="IPR017884">
    <property type="entry name" value="SANT_dom"/>
</dbReference>
<evidence type="ECO:0000259" key="7">
    <source>
        <dbReference type="PROSITE" id="PS50090"/>
    </source>
</evidence>
<feature type="region of interest" description="Disordered" evidence="6">
    <location>
        <begin position="431"/>
        <end position="450"/>
    </location>
</feature>
<dbReference type="AlphaFoldDB" id="A0A1X2H9E2"/>
<proteinExistence type="predicted"/>
<dbReference type="FunFam" id="1.10.10.60:FF:000014">
    <property type="entry name" value="SWI/SNF complex subunit SMARCC2 isoform C"/>
    <property type="match status" value="1"/>
</dbReference>
<dbReference type="InParanoid" id="A0A1X2H9E2"/>
<feature type="domain" description="SANT" evidence="9">
    <location>
        <begin position="327"/>
        <end position="378"/>
    </location>
</feature>
<dbReference type="GO" id="GO:0045893">
    <property type="term" value="P:positive regulation of DNA-templated transcription"/>
    <property type="evidence" value="ECO:0007669"/>
    <property type="project" value="TreeGrafter"/>
</dbReference>
<name>A0A1X2H9E2_SYNRA</name>
<evidence type="ECO:0000256" key="4">
    <source>
        <dbReference type="ARBA" id="ARBA00023242"/>
    </source>
</evidence>
<dbReference type="InterPro" id="IPR007526">
    <property type="entry name" value="SWIRM"/>
</dbReference>
<dbReference type="PROSITE" id="PS50934">
    <property type="entry name" value="SWIRM"/>
    <property type="match status" value="1"/>
</dbReference>
<protein>
    <submittedName>
        <fullName evidence="10">SWIRM domain-domain-containing protein</fullName>
    </submittedName>
</protein>
<comment type="caution">
    <text evidence="10">The sequence shown here is derived from an EMBL/GenBank/DDBJ whole genome shotgun (WGS) entry which is preliminary data.</text>
</comment>
<feature type="region of interest" description="Disordered" evidence="6">
    <location>
        <begin position="541"/>
        <end position="588"/>
    </location>
</feature>
<dbReference type="Gene3D" id="1.10.10.10">
    <property type="entry name" value="Winged helix-like DNA-binding domain superfamily/Winged helix DNA-binding domain"/>
    <property type="match status" value="1"/>
</dbReference>
<feature type="region of interest" description="Disordered" evidence="6">
    <location>
        <begin position="1"/>
        <end position="33"/>
    </location>
</feature>
<dbReference type="CDD" id="cd00167">
    <property type="entry name" value="SANT"/>
    <property type="match status" value="1"/>
</dbReference>
<dbReference type="FunFam" id="1.10.10.10:FF:000020">
    <property type="entry name" value="SWI/SNF complex subunit SMARCC2 isoform c"/>
    <property type="match status" value="1"/>
</dbReference>
<evidence type="ECO:0000256" key="6">
    <source>
        <dbReference type="SAM" id="MobiDB-lite"/>
    </source>
</evidence>
<dbReference type="InterPro" id="IPR036388">
    <property type="entry name" value="WH-like_DNA-bd_sf"/>
</dbReference>
<feature type="domain" description="SWIRM" evidence="8">
    <location>
        <begin position="113"/>
        <end position="209"/>
    </location>
</feature>
<gene>
    <name evidence="10" type="ORF">BCR43DRAFT_441228</name>
</gene>
<dbReference type="GO" id="GO:0016514">
    <property type="term" value="C:SWI/SNF complex"/>
    <property type="evidence" value="ECO:0007669"/>
    <property type="project" value="TreeGrafter"/>
</dbReference>
<keyword evidence="4" id="KW-0539">Nucleus</keyword>
<evidence type="ECO:0000256" key="1">
    <source>
        <dbReference type="ARBA" id="ARBA00023015"/>
    </source>
</evidence>
<evidence type="ECO:0000256" key="3">
    <source>
        <dbReference type="ARBA" id="ARBA00023163"/>
    </source>
</evidence>
<dbReference type="SUPFAM" id="SSF46689">
    <property type="entry name" value="Homeodomain-like"/>
    <property type="match status" value="2"/>
</dbReference>
<feature type="coiled-coil region" evidence="5">
    <location>
        <begin position="501"/>
        <end position="535"/>
    </location>
</feature>
<dbReference type="Pfam" id="PF04433">
    <property type="entry name" value="SWIRM"/>
    <property type="match status" value="1"/>
</dbReference>
<dbReference type="InterPro" id="IPR032451">
    <property type="entry name" value="SMARCC_C"/>
</dbReference>
<keyword evidence="1" id="KW-0805">Transcription regulation</keyword>
<dbReference type="SUPFAM" id="SSF57850">
    <property type="entry name" value="RING/U-box"/>
    <property type="match status" value="1"/>
</dbReference>